<gene>
    <name evidence="7" type="ORF">PGLA1383_LOCUS8920</name>
</gene>
<dbReference type="InterPro" id="IPR000387">
    <property type="entry name" value="Tyr_Pase_dom"/>
</dbReference>
<dbReference type="Gene3D" id="3.90.190.10">
    <property type="entry name" value="Protein tyrosine phosphatase superfamily"/>
    <property type="match status" value="1"/>
</dbReference>
<accession>A0A813DQL2</accession>
<dbReference type="Pfam" id="PF00782">
    <property type="entry name" value="DSPc"/>
    <property type="match status" value="1"/>
</dbReference>
<evidence type="ECO:0000256" key="1">
    <source>
        <dbReference type="ARBA" id="ARBA00008601"/>
    </source>
</evidence>
<dbReference type="PANTHER" id="PTHR10159">
    <property type="entry name" value="DUAL SPECIFICITY PROTEIN PHOSPHATASE"/>
    <property type="match status" value="1"/>
</dbReference>
<dbReference type="InterPro" id="IPR029021">
    <property type="entry name" value="Prot-tyrosine_phosphatase-like"/>
</dbReference>
<dbReference type="GO" id="GO:0005737">
    <property type="term" value="C:cytoplasm"/>
    <property type="evidence" value="ECO:0007669"/>
    <property type="project" value="TreeGrafter"/>
</dbReference>
<evidence type="ECO:0000313" key="7">
    <source>
        <dbReference type="EMBL" id="CAE8590196.1"/>
    </source>
</evidence>
<reference evidence="7" key="1">
    <citation type="submission" date="2021-02" db="EMBL/GenBank/DDBJ databases">
        <authorList>
            <person name="Dougan E. K."/>
            <person name="Rhodes N."/>
            <person name="Thang M."/>
            <person name="Chan C."/>
        </authorList>
    </citation>
    <scope>NUCLEOTIDE SEQUENCE</scope>
</reference>
<comment type="caution">
    <text evidence="7">The sequence shown here is derived from an EMBL/GenBank/DDBJ whole genome shotgun (WGS) entry which is preliminary data.</text>
</comment>
<dbReference type="InterPro" id="IPR000340">
    <property type="entry name" value="Dual-sp_phosphatase_cat-dom"/>
</dbReference>
<comment type="similarity">
    <text evidence="1">Belongs to the protein-tyrosine phosphatase family. Non-receptor class dual specificity subfamily.</text>
</comment>
<dbReference type="OMA" id="NEDMNSM"/>
<dbReference type="InterPro" id="IPR016130">
    <property type="entry name" value="Tyr_Pase_AS"/>
</dbReference>
<proteinExistence type="inferred from homology"/>
<dbReference type="PANTHER" id="PTHR10159:SF519">
    <property type="entry name" value="DUAL SPECIFICITY PROTEIN PHOSPHATASE MPK3"/>
    <property type="match status" value="1"/>
</dbReference>
<dbReference type="InterPro" id="IPR020422">
    <property type="entry name" value="TYR_PHOSPHATASE_DUAL_dom"/>
</dbReference>
<feature type="domain" description="Tyrosine-protein phosphatase" evidence="5">
    <location>
        <begin position="163"/>
        <end position="305"/>
    </location>
</feature>
<evidence type="ECO:0000259" key="6">
    <source>
        <dbReference type="PROSITE" id="PS50056"/>
    </source>
</evidence>
<dbReference type="Proteomes" id="UP000654075">
    <property type="component" value="Unassembled WGS sequence"/>
</dbReference>
<evidence type="ECO:0000256" key="3">
    <source>
        <dbReference type="ARBA" id="ARBA00022801"/>
    </source>
</evidence>
<dbReference type="PROSITE" id="PS50054">
    <property type="entry name" value="TYR_PHOSPHATASE_DUAL"/>
    <property type="match status" value="1"/>
</dbReference>
<keyword evidence="4" id="KW-0904">Protein phosphatase</keyword>
<dbReference type="PROSITE" id="PS50056">
    <property type="entry name" value="TYR_PHOSPHATASE_2"/>
    <property type="match status" value="1"/>
</dbReference>
<sequence length="317" mass="32686">MEDGAVSEDVIVAVVCTFAGGDVKCLSLPGISPGLSLAEFKLLCSSQLGVPSVLCLDYNEDMNSMSLLQLGIGLSGLPFAVEAPSDAEVSGAAASSARTPAATDLATAATAISTAIAKVTAATATTATATATATTTTATPASAANAGLSSSARPMAERQALKDASEIQQGFLYLSGQMAAGSLPVLKELGVSHVLNCCDRVPCKFKKSLSYKVISVFDTKGSDIRAHFAEALEFIDAAKAAGGAVLVHCMVGASRSTSIVLAWLVSRCKIPLQAAFRDVRIRRSVARPNRAFCEQLMEFEREVLGSTSATLADFGHS</sequence>
<evidence type="ECO:0000256" key="4">
    <source>
        <dbReference type="ARBA" id="ARBA00022912"/>
    </source>
</evidence>
<keyword evidence="8" id="KW-1185">Reference proteome</keyword>
<name>A0A813DQL2_POLGL</name>
<organism evidence="7 8">
    <name type="scientific">Polarella glacialis</name>
    <name type="common">Dinoflagellate</name>
    <dbReference type="NCBI Taxonomy" id="89957"/>
    <lineage>
        <taxon>Eukaryota</taxon>
        <taxon>Sar</taxon>
        <taxon>Alveolata</taxon>
        <taxon>Dinophyceae</taxon>
        <taxon>Suessiales</taxon>
        <taxon>Suessiaceae</taxon>
        <taxon>Polarella</taxon>
    </lineage>
</organism>
<feature type="domain" description="Tyrosine specific protein phosphatases" evidence="6">
    <location>
        <begin position="226"/>
        <end position="283"/>
    </location>
</feature>
<dbReference type="OrthoDB" id="10252009at2759"/>
<protein>
    <recommendedName>
        <fullName evidence="2">protein-tyrosine-phosphatase</fullName>
        <ecNumber evidence="2">3.1.3.48</ecNumber>
    </recommendedName>
</protein>
<keyword evidence="3" id="KW-0378">Hydrolase</keyword>
<dbReference type="AlphaFoldDB" id="A0A813DQL2"/>
<evidence type="ECO:0000256" key="2">
    <source>
        <dbReference type="ARBA" id="ARBA00013064"/>
    </source>
</evidence>
<evidence type="ECO:0000313" key="8">
    <source>
        <dbReference type="Proteomes" id="UP000654075"/>
    </source>
</evidence>
<dbReference type="EC" id="3.1.3.48" evidence="2"/>
<dbReference type="EMBL" id="CAJNNV010004124">
    <property type="protein sequence ID" value="CAE8590196.1"/>
    <property type="molecule type" value="Genomic_DNA"/>
</dbReference>
<dbReference type="SMART" id="SM00195">
    <property type="entry name" value="DSPc"/>
    <property type="match status" value="1"/>
</dbReference>
<dbReference type="CDD" id="cd14498">
    <property type="entry name" value="DSP"/>
    <property type="match status" value="1"/>
</dbReference>
<dbReference type="GO" id="GO:0043409">
    <property type="term" value="P:negative regulation of MAPK cascade"/>
    <property type="evidence" value="ECO:0007669"/>
    <property type="project" value="TreeGrafter"/>
</dbReference>
<dbReference type="SUPFAM" id="SSF52799">
    <property type="entry name" value="(Phosphotyrosine protein) phosphatases II"/>
    <property type="match status" value="1"/>
</dbReference>
<dbReference type="PROSITE" id="PS00383">
    <property type="entry name" value="TYR_PHOSPHATASE_1"/>
    <property type="match status" value="1"/>
</dbReference>
<dbReference type="GO" id="GO:0004725">
    <property type="term" value="F:protein tyrosine phosphatase activity"/>
    <property type="evidence" value="ECO:0007669"/>
    <property type="project" value="UniProtKB-EC"/>
</dbReference>
<evidence type="ECO:0000259" key="5">
    <source>
        <dbReference type="PROSITE" id="PS50054"/>
    </source>
</evidence>